<dbReference type="Proteomes" id="UP000423156">
    <property type="component" value="Unassembled WGS sequence"/>
</dbReference>
<dbReference type="AlphaFoldDB" id="A0AA90UT56"/>
<organism evidence="2 3">
    <name type="scientific">Segatella copri</name>
    <dbReference type="NCBI Taxonomy" id="165179"/>
    <lineage>
        <taxon>Bacteria</taxon>
        <taxon>Pseudomonadati</taxon>
        <taxon>Bacteroidota</taxon>
        <taxon>Bacteroidia</taxon>
        <taxon>Bacteroidales</taxon>
        <taxon>Prevotellaceae</taxon>
        <taxon>Segatella</taxon>
    </lineage>
</organism>
<comment type="caution">
    <text evidence="2">The sequence shown here is derived from an EMBL/GenBank/DDBJ whole genome shotgun (WGS) entry which is preliminary data.</text>
</comment>
<protein>
    <submittedName>
        <fullName evidence="2">Uncharacterized protein</fullName>
    </submittedName>
</protein>
<name>A0AA90UT56_9BACT</name>
<evidence type="ECO:0000313" key="2">
    <source>
        <dbReference type="EMBL" id="MQN79037.1"/>
    </source>
</evidence>
<dbReference type="EMBL" id="VZBZ01000164">
    <property type="protein sequence ID" value="MQN79037.1"/>
    <property type="molecule type" value="Genomic_DNA"/>
</dbReference>
<reference evidence="3" key="1">
    <citation type="submission" date="2019-09" db="EMBL/GenBank/DDBJ databases">
        <title>Distinct polysaccharide growth profiles of human intestinal Prevotella copri isolates.</title>
        <authorList>
            <person name="Fehlner-Peach H."/>
            <person name="Magnabosco C."/>
            <person name="Raghavan V."/>
            <person name="Scher J.U."/>
            <person name="Tett A."/>
            <person name="Cox L.M."/>
            <person name="Gottsegen C."/>
            <person name="Watters A."/>
            <person name="Wiltshire- Gordon J.D."/>
            <person name="Segata N."/>
            <person name="Bonneau R."/>
            <person name="Littman D.R."/>
        </authorList>
    </citation>
    <scope>NUCLEOTIDE SEQUENCE [LARGE SCALE GENOMIC DNA]</scope>
    <source>
        <strain evidence="3">BU41712</strain>
    </source>
</reference>
<proteinExistence type="predicted"/>
<dbReference type="RefSeq" id="WP_153093692.1">
    <property type="nucleotide sequence ID" value="NZ_VZBZ01000164.1"/>
</dbReference>
<sequence length="104" mass="11498">MPKIEIMINGKAYPCRQTMGAMLRFKKETGKEVTELGNSLSDMCAYLFCCVASACKHDGVKFDMSLMDFADSLTPEDLNKWTDTVNATADQAPDDTDTEGEKKS</sequence>
<accession>A0AA90UT56</accession>
<evidence type="ECO:0000313" key="3">
    <source>
        <dbReference type="Proteomes" id="UP000423156"/>
    </source>
</evidence>
<gene>
    <name evidence="2" type="ORF">F7D71_14475</name>
</gene>
<feature type="region of interest" description="Disordered" evidence="1">
    <location>
        <begin position="82"/>
        <end position="104"/>
    </location>
</feature>
<evidence type="ECO:0000256" key="1">
    <source>
        <dbReference type="SAM" id="MobiDB-lite"/>
    </source>
</evidence>